<keyword evidence="5 10" id="KW-0805">Transcription regulation</keyword>
<keyword evidence="6 10" id="KW-0010">Activator</keyword>
<keyword evidence="4 10" id="KW-0678">Repressor</keyword>
<feature type="compositionally biased region" description="Basic and acidic residues" evidence="11">
    <location>
        <begin position="777"/>
        <end position="791"/>
    </location>
</feature>
<dbReference type="GO" id="GO:0016592">
    <property type="term" value="C:mediator complex"/>
    <property type="evidence" value="ECO:0007669"/>
    <property type="project" value="InterPro"/>
</dbReference>
<dbReference type="GO" id="GO:0003713">
    <property type="term" value="F:transcription coactivator activity"/>
    <property type="evidence" value="ECO:0007669"/>
    <property type="project" value="TreeGrafter"/>
</dbReference>
<feature type="domain" description="Mediator complex subunit Med13 C-terminal" evidence="12">
    <location>
        <begin position="1168"/>
        <end position="1293"/>
    </location>
</feature>
<feature type="compositionally biased region" description="Polar residues" evidence="11">
    <location>
        <begin position="602"/>
        <end position="612"/>
    </location>
</feature>
<dbReference type="EMBL" id="JANKHO010000648">
    <property type="protein sequence ID" value="KAJ3507555.1"/>
    <property type="molecule type" value="Genomic_DNA"/>
</dbReference>
<dbReference type="Proteomes" id="UP001148786">
    <property type="component" value="Unassembled WGS sequence"/>
</dbReference>
<accession>A0A9W8JZ56</accession>
<evidence type="ECO:0000256" key="9">
    <source>
        <dbReference type="ARBA" id="ARBA00032008"/>
    </source>
</evidence>
<comment type="caution">
    <text evidence="13">The sequence shown here is derived from an EMBL/GenBank/DDBJ whole genome shotgun (WGS) entry which is preliminary data.</text>
</comment>
<evidence type="ECO:0000313" key="14">
    <source>
        <dbReference type="Proteomes" id="UP001148786"/>
    </source>
</evidence>
<feature type="compositionally biased region" description="Acidic residues" evidence="11">
    <location>
        <begin position="792"/>
        <end position="812"/>
    </location>
</feature>
<feature type="region of interest" description="Disordered" evidence="11">
    <location>
        <begin position="574"/>
        <end position="655"/>
    </location>
</feature>
<evidence type="ECO:0000256" key="4">
    <source>
        <dbReference type="ARBA" id="ARBA00022491"/>
    </source>
</evidence>
<evidence type="ECO:0000313" key="13">
    <source>
        <dbReference type="EMBL" id="KAJ3507555.1"/>
    </source>
</evidence>
<dbReference type="PANTHER" id="PTHR48249">
    <property type="entry name" value="MEDIATOR OF RNA POLYMERASE II TRANSCRIPTION SUBUNIT 13"/>
    <property type="match status" value="1"/>
</dbReference>
<evidence type="ECO:0000256" key="6">
    <source>
        <dbReference type="ARBA" id="ARBA00023159"/>
    </source>
</evidence>
<comment type="similarity">
    <text evidence="2 10">Belongs to the Mediator complex subunit 13 family.</text>
</comment>
<keyword evidence="14" id="KW-1185">Reference proteome</keyword>
<comment type="subunit">
    <text evidence="10">Component of the SRB8-11 complex, which itself associates with the Mediator complex.</text>
</comment>
<dbReference type="InterPro" id="IPR009401">
    <property type="entry name" value="Med13_C"/>
</dbReference>
<evidence type="ECO:0000256" key="10">
    <source>
        <dbReference type="RuleBase" id="RU364134"/>
    </source>
</evidence>
<keyword evidence="8 10" id="KW-0539">Nucleus</keyword>
<organism evidence="13 14">
    <name type="scientific">Agrocybe chaxingu</name>
    <dbReference type="NCBI Taxonomy" id="84603"/>
    <lineage>
        <taxon>Eukaryota</taxon>
        <taxon>Fungi</taxon>
        <taxon>Dikarya</taxon>
        <taxon>Basidiomycota</taxon>
        <taxon>Agaricomycotina</taxon>
        <taxon>Agaricomycetes</taxon>
        <taxon>Agaricomycetidae</taxon>
        <taxon>Agaricales</taxon>
        <taxon>Agaricineae</taxon>
        <taxon>Strophariaceae</taxon>
        <taxon>Agrocybe</taxon>
    </lineage>
</organism>
<evidence type="ECO:0000256" key="11">
    <source>
        <dbReference type="SAM" id="MobiDB-lite"/>
    </source>
</evidence>
<reference evidence="13" key="1">
    <citation type="submission" date="2022-07" db="EMBL/GenBank/DDBJ databases">
        <title>Genome Sequence of Agrocybe chaxingu.</title>
        <authorList>
            <person name="Buettner E."/>
        </authorList>
    </citation>
    <scope>NUCLEOTIDE SEQUENCE</scope>
    <source>
        <strain evidence="13">MP-N11</strain>
    </source>
</reference>
<proteinExistence type="inferred from homology"/>
<dbReference type="InterPro" id="IPR051139">
    <property type="entry name" value="Mediator_complx_sub13"/>
</dbReference>
<feature type="region of interest" description="Disordered" evidence="11">
    <location>
        <begin position="405"/>
        <end position="425"/>
    </location>
</feature>
<sequence length="1304" mass="141039">MSPHISTRPLFHTEASQALQERLLDESDFILLLRLGIWCHHKALDILPASNTLLVLSRRLTLPPCCPSHPRSNAFLGYLPRFTAPSRNANNVAPIRNSGLFSRLLFRPTAGLIKQFRTSLQGLGAGDWESVPKFSTGVRRDDQISPFIIGWIKVENKQGEDKGLTVIYPSRLCLSYAPYSSSRPQLEHIPELPAPLQPSPQAAPAIPPGNFPPLDPVRSASTPITSHPKRPPIFTTPTTESLYSFRALTLSKPKDLRRIATEVGGYVDAVARERERERERLKRERENGSSCSPKLVRTAATTPAAVPTPIAVDPSLPTTSFATIPLPGGPSQLQQVPPPSSASQLQPSLNIQHFYPSPPQTAPSTTNTSTEVKILPVIEASPPYPLLESTPIATDLPSETLNPPITTTSTVLPTPSTSASSSSTTYDPYPMDATWSSQQPGDSYLAMDMDMDFGMDDIMDFGLNMGSMSGGASSSGLDNMGIGMSMSGLSSDTTSFGDRRTVSLGPATGANMEFEDAFTDDDFSFFDRPQRAVPIPPATTRLPVPASVAPVTSHSRNVSGSGLLAASALPANSPPNFGDLHQSGGPGPPAPFNAGLHHAPLSGTTHNQQMWTPSGLMDGFTPRSLEHPDSVPPELLPSSPGQTPESHSAPATPNVHLEFGGAAASSSSSSNNNNYGGKLFEPIPFAPYHRQADGKYFAGKFSFSLPTPPADEDEIVAGFVSLPSSPNGWRNKYNAATDPRIGVVKKLIGVKRKTPFAHATRNPPRSCSWLCQEEWEKPHSTSKEDDARSDAESEASSEDSDVEEEEDAEDIDTPMLSRPATPPPSYLPLGPSLLATQFSHMHLLPLAQPVRPPGSALDDLSPIALASATSTSSHHLDPHLTTINPPPSVPTPVSPAATMGAASEKSRSLEAAAFAVAAEVVENPCCKNEEGCVTIEGLFGLHIPTTDGTLRPLEAPMVSIGKSNVIGKGDAIMEVLPSALRFWEKLGLKPKGGRKDLSVFVLFEDDGDKTPLMQNWLSAVMNTYQARHYGVMTPGKSTSSVDGLVPLRFDASFRKNLSTFFSRLPASQPTTMIFMIVPAAMMTLSSPALRQILSVSKKMLANSLPCKITLEFVPEQAILSVLERSTAYDSELDVLTSSVYNRILVPIERSRARRIPPFDDDSTSYLMAPSFTLARPVYNRVSYVRSAHTSLDVMDRYTLLHVGYHLSLCGKWIIACCVDQRAEMYDLGVWLTQSPANGGQEHESAEGEATAVISDEEYAVKKVWDFATQFARKTNVEWRVVFARLGVLNEKEMNGMDIFVALFD</sequence>
<dbReference type="Pfam" id="PF06333">
    <property type="entry name" value="Med13_C"/>
    <property type="match status" value="1"/>
</dbReference>
<name>A0A9W8JZ56_9AGAR</name>
<comment type="function">
    <text evidence="10">Component of the SRB8-11 complex. The SRB8-11 complex is a regulatory module of the Mediator complex which is itself involved in regulation of basal and activated RNA polymerase II-dependent transcription. The SRB8-11 complex may be involved in the transcriptional repression of a subset of genes regulated by Mediator. It may inhibit the association of the Mediator complex with RNA polymerase II to form the holoenzyme complex.</text>
</comment>
<feature type="region of interest" description="Disordered" evidence="11">
    <location>
        <begin position="777"/>
        <end position="829"/>
    </location>
</feature>
<dbReference type="GO" id="GO:0045944">
    <property type="term" value="P:positive regulation of transcription by RNA polymerase II"/>
    <property type="evidence" value="ECO:0007669"/>
    <property type="project" value="TreeGrafter"/>
</dbReference>
<evidence type="ECO:0000256" key="7">
    <source>
        <dbReference type="ARBA" id="ARBA00023163"/>
    </source>
</evidence>
<protein>
    <recommendedName>
        <fullName evidence="3 10">Mediator of RNA polymerase II transcription subunit 13</fullName>
    </recommendedName>
    <alternativeName>
        <fullName evidence="9 10">Mediator complex subunit 13</fullName>
    </alternativeName>
</protein>
<evidence type="ECO:0000256" key="2">
    <source>
        <dbReference type="ARBA" id="ARBA00009354"/>
    </source>
</evidence>
<dbReference type="PANTHER" id="PTHR48249:SF3">
    <property type="entry name" value="MEDIATOR OF RNA POLYMERASE II TRANSCRIPTION SUBUNIT 13"/>
    <property type="match status" value="1"/>
</dbReference>
<evidence type="ECO:0000259" key="12">
    <source>
        <dbReference type="Pfam" id="PF06333"/>
    </source>
</evidence>
<keyword evidence="7 10" id="KW-0804">Transcription</keyword>
<comment type="subcellular location">
    <subcellularLocation>
        <location evidence="1 10">Nucleus</location>
    </subcellularLocation>
</comment>
<gene>
    <name evidence="13" type="ORF">NLJ89_g6229</name>
</gene>
<evidence type="ECO:0000256" key="5">
    <source>
        <dbReference type="ARBA" id="ARBA00023015"/>
    </source>
</evidence>
<feature type="compositionally biased region" description="Polar residues" evidence="11">
    <location>
        <begin position="639"/>
        <end position="651"/>
    </location>
</feature>
<evidence type="ECO:0000256" key="8">
    <source>
        <dbReference type="ARBA" id="ARBA00023242"/>
    </source>
</evidence>
<dbReference type="OrthoDB" id="103819at2759"/>
<evidence type="ECO:0000256" key="1">
    <source>
        <dbReference type="ARBA" id="ARBA00004123"/>
    </source>
</evidence>
<evidence type="ECO:0000256" key="3">
    <source>
        <dbReference type="ARBA" id="ARBA00019618"/>
    </source>
</evidence>